<dbReference type="GO" id="GO:0016616">
    <property type="term" value="F:oxidoreductase activity, acting on the CH-OH group of donors, NAD or NADP as acceptor"/>
    <property type="evidence" value="ECO:0007669"/>
    <property type="project" value="InterPro"/>
</dbReference>
<keyword evidence="5" id="KW-0464">Manganese</keyword>
<sequence length="111" mass="12225">EDSNSYEIAVNIPNDGIIENLPQDLVVECSGTVNKDGIQGVKLGNIPKNIAAILRIEASIQDLCVEAIMQKSKDLAIDCLAMDVNCGSFEMAEAIFSEMFELQREYLPNFK</sequence>
<keyword evidence="4" id="KW-0520">NAD</keyword>
<dbReference type="Pfam" id="PF11975">
    <property type="entry name" value="Glyco_hydro_4C"/>
    <property type="match status" value="1"/>
</dbReference>
<evidence type="ECO:0000256" key="2">
    <source>
        <dbReference type="ARBA" id="ARBA00022723"/>
    </source>
</evidence>
<dbReference type="PANTHER" id="PTHR32092">
    <property type="entry name" value="6-PHOSPHO-BETA-GLUCOSIDASE-RELATED"/>
    <property type="match status" value="1"/>
</dbReference>
<organism evidence="8">
    <name type="scientific">marine sediment metagenome</name>
    <dbReference type="NCBI Taxonomy" id="412755"/>
    <lineage>
        <taxon>unclassified sequences</taxon>
        <taxon>metagenomes</taxon>
        <taxon>ecological metagenomes</taxon>
    </lineage>
</organism>
<feature type="non-terminal residue" evidence="8">
    <location>
        <position position="1"/>
    </location>
</feature>
<evidence type="ECO:0000313" key="8">
    <source>
        <dbReference type="EMBL" id="GAG78304.1"/>
    </source>
</evidence>
<comment type="caution">
    <text evidence="8">The sequence shown here is derived from an EMBL/GenBank/DDBJ whole genome shotgun (WGS) entry which is preliminary data.</text>
</comment>
<dbReference type="InterPro" id="IPR001088">
    <property type="entry name" value="Glyco_hydro_4"/>
</dbReference>
<dbReference type="GO" id="GO:0004553">
    <property type="term" value="F:hydrolase activity, hydrolyzing O-glycosyl compounds"/>
    <property type="evidence" value="ECO:0007669"/>
    <property type="project" value="InterPro"/>
</dbReference>
<evidence type="ECO:0000256" key="5">
    <source>
        <dbReference type="ARBA" id="ARBA00023211"/>
    </source>
</evidence>
<dbReference type="GO" id="GO:0005975">
    <property type="term" value="P:carbohydrate metabolic process"/>
    <property type="evidence" value="ECO:0007669"/>
    <property type="project" value="InterPro"/>
</dbReference>
<evidence type="ECO:0000256" key="1">
    <source>
        <dbReference type="ARBA" id="ARBA00001911"/>
    </source>
</evidence>
<dbReference type="GO" id="GO:0046872">
    <property type="term" value="F:metal ion binding"/>
    <property type="evidence" value="ECO:0007669"/>
    <property type="project" value="UniProtKB-KW"/>
</dbReference>
<evidence type="ECO:0000259" key="7">
    <source>
        <dbReference type="Pfam" id="PF11975"/>
    </source>
</evidence>
<evidence type="ECO:0000256" key="3">
    <source>
        <dbReference type="ARBA" id="ARBA00022801"/>
    </source>
</evidence>
<dbReference type="SUPFAM" id="SSF56327">
    <property type="entry name" value="LDH C-terminal domain-like"/>
    <property type="match status" value="1"/>
</dbReference>
<name>X1A9C0_9ZZZZ</name>
<dbReference type="InterPro" id="IPR022616">
    <property type="entry name" value="Glyco_hydro_4_C"/>
</dbReference>
<protein>
    <recommendedName>
        <fullName evidence="7">Glycosyl hydrolase family 4 C-terminal domain-containing protein</fullName>
    </recommendedName>
</protein>
<dbReference type="Gene3D" id="3.90.110.10">
    <property type="entry name" value="Lactate dehydrogenase/glycoside hydrolase, family 4, C-terminal"/>
    <property type="match status" value="1"/>
</dbReference>
<feature type="domain" description="Glycosyl hydrolase family 4 C-terminal" evidence="7">
    <location>
        <begin position="4"/>
        <end position="84"/>
    </location>
</feature>
<proteinExistence type="predicted"/>
<accession>X1A9C0</accession>
<evidence type="ECO:0000256" key="4">
    <source>
        <dbReference type="ARBA" id="ARBA00023027"/>
    </source>
</evidence>
<keyword evidence="3" id="KW-0378">Hydrolase</keyword>
<keyword evidence="2" id="KW-0479">Metal-binding</keyword>
<gene>
    <name evidence="8" type="ORF">S01H4_25622</name>
</gene>
<dbReference type="AlphaFoldDB" id="X1A9C0"/>
<dbReference type="InterPro" id="IPR015955">
    <property type="entry name" value="Lactate_DH/Glyco_Ohase_4_C"/>
</dbReference>
<dbReference type="EMBL" id="BART01012216">
    <property type="protein sequence ID" value="GAG78304.1"/>
    <property type="molecule type" value="Genomic_DNA"/>
</dbReference>
<comment type="cofactor">
    <cofactor evidence="1">
        <name>NAD(+)</name>
        <dbReference type="ChEBI" id="CHEBI:57540"/>
    </cofactor>
</comment>
<keyword evidence="6" id="KW-0326">Glycosidase</keyword>
<reference evidence="8" key="1">
    <citation type="journal article" date="2014" name="Front. Microbiol.">
        <title>High frequency of phylogenetically diverse reductive dehalogenase-homologous genes in deep subseafloor sedimentary metagenomes.</title>
        <authorList>
            <person name="Kawai M."/>
            <person name="Futagami T."/>
            <person name="Toyoda A."/>
            <person name="Takaki Y."/>
            <person name="Nishi S."/>
            <person name="Hori S."/>
            <person name="Arai W."/>
            <person name="Tsubouchi T."/>
            <person name="Morono Y."/>
            <person name="Uchiyama I."/>
            <person name="Ito T."/>
            <person name="Fujiyama A."/>
            <person name="Inagaki F."/>
            <person name="Takami H."/>
        </authorList>
    </citation>
    <scope>NUCLEOTIDE SEQUENCE</scope>
    <source>
        <strain evidence="8">Expedition CK06-06</strain>
    </source>
</reference>
<evidence type="ECO:0000256" key="6">
    <source>
        <dbReference type="ARBA" id="ARBA00023295"/>
    </source>
</evidence>